<keyword evidence="4 11" id="KW-0812">Transmembrane</keyword>
<dbReference type="PANTHER" id="PTHR28097">
    <property type="entry name" value="PHEROMONE A FACTOR RECEPTOR"/>
    <property type="match status" value="1"/>
</dbReference>
<dbReference type="PANTHER" id="PTHR28097:SF1">
    <property type="entry name" value="PHEROMONE A FACTOR RECEPTOR"/>
    <property type="match status" value="1"/>
</dbReference>
<accession>A0A067T6X1</accession>
<keyword evidence="8" id="KW-0675">Receptor</keyword>
<dbReference type="Pfam" id="PF02076">
    <property type="entry name" value="STE3"/>
    <property type="match status" value="1"/>
</dbReference>
<evidence type="ECO:0000256" key="6">
    <source>
        <dbReference type="ARBA" id="ARBA00023040"/>
    </source>
</evidence>
<dbReference type="HOGENOM" id="CLU_027592_0_2_1"/>
<dbReference type="GO" id="GO:0000750">
    <property type="term" value="P:pheromone-dependent signal transduction involved in conjugation with cellular fusion"/>
    <property type="evidence" value="ECO:0007669"/>
    <property type="project" value="TreeGrafter"/>
</dbReference>
<evidence type="ECO:0000256" key="2">
    <source>
        <dbReference type="ARBA" id="ARBA00011085"/>
    </source>
</evidence>
<feature type="transmembrane region" description="Helical" evidence="11">
    <location>
        <begin position="38"/>
        <end position="58"/>
    </location>
</feature>
<evidence type="ECO:0000313" key="12">
    <source>
        <dbReference type="EMBL" id="KDR78092.1"/>
    </source>
</evidence>
<dbReference type="GO" id="GO:0005886">
    <property type="term" value="C:plasma membrane"/>
    <property type="evidence" value="ECO:0007669"/>
    <property type="project" value="TreeGrafter"/>
</dbReference>
<keyword evidence="6" id="KW-0297">G-protein coupled receptor</keyword>
<evidence type="ECO:0000256" key="11">
    <source>
        <dbReference type="SAM" id="Phobius"/>
    </source>
</evidence>
<dbReference type="EMBL" id="KL142375">
    <property type="protein sequence ID" value="KDR78092.1"/>
    <property type="molecule type" value="Genomic_DNA"/>
</dbReference>
<feature type="transmembrane region" description="Helical" evidence="11">
    <location>
        <begin position="117"/>
        <end position="136"/>
    </location>
</feature>
<feature type="transmembrane region" description="Helical" evidence="11">
    <location>
        <begin position="6"/>
        <end position="26"/>
    </location>
</feature>
<feature type="compositionally biased region" description="Low complexity" evidence="10">
    <location>
        <begin position="407"/>
        <end position="444"/>
    </location>
</feature>
<dbReference type="OrthoDB" id="2874149at2759"/>
<proteinExistence type="inferred from homology"/>
<dbReference type="AlphaFoldDB" id="A0A067T6X1"/>
<keyword evidence="3" id="KW-0589">Pheromone response</keyword>
<protein>
    <submittedName>
        <fullName evidence="12">Uncharacterized protein</fullName>
    </submittedName>
</protein>
<dbReference type="GO" id="GO:0004934">
    <property type="term" value="F:mating-type alpha-factor pheromone receptor activity"/>
    <property type="evidence" value="ECO:0007669"/>
    <property type="project" value="InterPro"/>
</dbReference>
<feature type="compositionally biased region" description="Basic and acidic residues" evidence="10">
    <location>
        <begin position="453"/>
        <end position="465"/>
    </location>
</feature>
<keyword evidence="13" id="KW-1185">Reference proteome</keyword>
<evidence type="ECO:0000256" key="10">
    <source>
        <dbReference type="SAM" id="MobiDB-lite"/>
    </source>
</evidence>
<name>A0A067T6X1_GALM3</name>
<comment type="subcellular location">
    <subcellularLocation>
        <location evidence="1">Membrane</location>
        <topology evidence="1">Multi-pass membrane protein</topology>
    </subcellularLocation>
</comment>
<feature type="transmembrane region" description="Helical" evidence="11">
    <location>
        <begin position="207"/>
        <end position="230"/>
    </location>
</feature>
<sequence length="465" mass="51221">MTFQTYPNAIFSAFAFIGFLMCSIPFPWHLEAWNTGTCLYMAWTGLACLIQFINSVIWNRNAINWAPIWCDISSRLTVGIAVGIPAASLCINRRLYHISSVRSVTITKAEKRRDVMIDLSISLGLPVLEMILQYIVQGHRFNIFEDVGCYPVTYDVWPAYILVFCPPIVIGLISGVYAILSIINFNKSRSQFNSFLSSHNNLTSSRYVRLMCLAGIEVVCTVPLGSYAVYLNSKLINPYVSWENTHAGFSRVDQIPAAIWRANPVSQASIELTRWLVVICAFIFFGFFGFADEARKNYRSAYETVAKHVGITTTSFGSKSTAVSSTISKSKFASGGRVRPVPPMHVHTDMLRRQDSLSSFTDMSVSIADVSGHLDEKKDSEKDQVFSPTLSYGGITLSDVGGTLADYSESPYSPTPSSGSSSASSLSTPEPALIRSNSLLSVPSPTIPPPHYSPEDSKSNTHDIV</sequence>
<keyword evidence="9" id="KW-0807">Transducer</keyword>
<evidence type="ECO:0000256" key="5">
    <source>
        <dbReference type="ARBA" id="ARBA00022989"/>
    </source>
</evidence>
<evidence type="ECO:0000256" key="9">
    <source>
        <dbReference type="ARBA" id="ARBA00023224"/>
    </source>
</evidence>
<feature type="transmembrane region" description="Helical" evidence="11">
    <location>
        <begin position="156"/>
        <end position="186"/>
    </location>
</feature>
<dbReference type="InterPro" id="IPR001499">
    <property type="entry name" value="GPCR_STE3"/>
</dbReference>
<reference evidence="13" key="1">
    <citation type="journal article" date="2014" name="Proc. Natl. Acad. Sci. U.S.A.">
        <title>Extensive sampling of basidiomycete genomes demonstrates inadequacy of the white-rot/brown-rot paradigm for wood decay fungi.</title>
        <authorList>
            <person name="Riley R."/>
            <person name="Salamov A.A."/>
            <person name="Brown D.W."/>
            <person name="Nagy L.G."/>
            <person name="Floudas D."/>
            <person name="Held B.W."/>
            <person name="Levasseur A."/>
            <person name="Lombard V."/>
            <person name="Morin E."/>
            <person name="Otillar R."/>
            <person name="Lindquist E.A."/>
            <person name="Sun H."/>
            <person name="LaButti K.M."/>
            <person name="Schmutz J."/>
            <person name="Jabbour D."/>
            <person name="Luo H."/>
            <person name="Baker S.E."/>
            <person name="Pisabarro A.G."/>
            <person name="Walton J.D."/>
            <person name="Blanchette R.A."/>
            <person name="Henrissat B."/>
            <person name="Martin F."/>
            <person name="Cullen D."/>
            <person name="Hibbett D.S."/>
            <person name="Grigoriev I.V."/>
        </authorList>
    </citation>
    <scope>NUCLEOTIDE SEQUENCE [LARGE SCALE GENOMIC DNA]</scope>
    <source>
        <strain evidence="13">CBS 339.88</strain>
    </source>
</reference>
<evidence type="ECO:0000313" key="13">
    <source>
        <dbReference type="Proteomes" id="UP000027222"/>
    </source>
</evidence>
<evidence type="ECO:0000256" key="3">
    <source>
        <dbReference type="ARBA" id="ARBA00022507"/>
    </source>
</evidence>
<evidence type="ECO:0000256" key="4">
    <source>
        <dbReference type="ARBA" id="ARBA00022692"/>
    </source>
</evidence>
<gene>
    <name evidence="12" type="ORF">GALMADRAFT_65142</name>
</gene>
<dbReference type="PRINTS" id="PR00901">
    <property type="entry name" value="PHEROMONEBAR"/>
</dbReference>
<evidence type="ECO:0000256" key="1">
    <source>
        <dbReference type="ARBA" id="ARBA00004141"/>
    </source>
</evidence>
<feature type="transmembrane region" description="Helical" evidence="11">
    <location>
        <begin position="272"/>
        <end position="291"/>
    </location>
</feature>
<dbReference type="PRINTS" id="PR00899">
    <property type="entry name" value="GPCRSTE3"/>
</dbReference>
<dbReference type="Proteomes" id="UP000027222">
    <property type="component" value="Unassembled WGS sequence"/>
</dbReference>
<keyword evidence="7 11" id="KW-0472">Membrane</keyword>
<keyword evidence="5 11" id="KW-1133">Transmembrane helix</keyword>
<dbReference type="InterPro" id="IPR000481">
    <property type="entry name" value="GPCR_Pheromne_B_alpha_rcpt"/>
</dbReference>
<evidence type="ECO:0000256" key="8">
    <source>
        <dbReference type="ARBA" id="ARBA00023170"/>
    </source>
</evidence>
<feature type="region of interest" description="Disordered" evidence="10">
    <location>
        <begin position="407"/>
        <end position="465"/>
    </location>
</feature>
<evidence type="ECO:0000256" key="7">
    <source>
        <dbReference type="ARBA" id="ARBA00023136"/>
    </source>
</evidence>
<dbReference type="CDD" id="cd14966">
    <property type="entry name" value="7tmD_STE3"/>
    <property type="match status" value="1"/>
</dbReference>
<organism evidence="12 13">
    <name type="scientific">Galerina marginata (strain CBS 339.88)</name>
    <dbReference type="NCBI Taxonomy" id="685588"/>
    <lineage>
        <taxon>Eukaryota</taxon>
        <taxon>Fungi</taxon>
        <taxon>Dikarya</taxon>
        <taxon>Basidiomycota</taxon>
        <taxon>Agaricomycotina</taxon>
        <taxon>Agaricomycetes</taxon>
        <taxon>Agaricomycetidae</taxon>
        <taxon>Agaricales</taxon>
        <taxon>Agaricineae</taxon>
        <taxon>Strophariaceae</taxon>
        <taxon>Galerina</taxon>
    </lineage>
</organism>
<comment type="similarity">
    <text evidence="2">Belongs to the G-protein coupled receptor 4 family.</text>
</comment>